<dbReference type="SMART" id="SM00577">
    <property type="entry name" value="CPDc"/>
    <property type="match status" value="1"/>
</dbReference>
<organism evidence="12">
    <name type="scientific">Selaginella moellendorffii</name>
    <name type="common">Spikemoss</name>
    <dbReference type="NCBI Taxonomy" id="88036"/>
    <lineage>
        <taxon>Eukaryota</taxon>
        <taxon>Viridiplantae</taxon>
        <taxon>Streptophyta</taxon>
        <taxon>Embryophyta</taxon>
        <taxon>Tracheophyta</taxon>
        <taxon>Lycopodiopsida</taxon>
        <taxon>Selaginellales</taxon>
        <taxon>Selaginellaceae</taxon>
        <taxon>Selaginella</taxon>
    </lineage>
</organism>
<evidence type="ECO:0000256" key="7">
    <source>
        <dbReference type="PROSITE-ProRule" id="PRU00266"/>
    </source>
</evidence>
<dbReference type="InterPro" id="IPR014720">
    <property type="entry name" value="dsRBD_dom"/>
</dbReference>
<proteinExistence type="predicted"/>
<dbReference type="Gene3D" id="3.30.160.20">
    <property type="match status" value="2"/>
</dbReference>
<feature type="region of interest" description="Disordered" evidence="8">
    <location>
        <begin position="750"/>
        <end position="807"/>
    </location>
</feature>
<dbReference type="PROSITE" id="PS50137">
    <property type="entry name" value="DS_RBD"/>
    <property type="match status" value="2"/>
</dbReference>
<accession>D8RRN6</accession>
<feature type="compositionally biased region" description="Polar residues" evidence="8">
    <location>
        <begin position="479"/>
        <end position="492"/>
    </location>
</feature>
<evidence type="ECO:0000259" key="10">
    <source>
        <dbReference type="PROSITE" id="PS50969"/>
    </source>
</evidence>
<dbReference type="EMBL" id="GL377587">
    <property type="protein sequence ID" value="EFJ25277.1"/>
    <property type="molecule type" value="Genomic_DNA"/>
</dbReference>
<evidence type="ECO:0000256" key="4">
    <source>
        <dbReference type="ARBA" id="ARBA00023242"/>
    </source>
</evidence>
<evidence type="ECO:0000256" key="5">
    <source>
        <dbReference type="ARBA" id="ARBA00047761"/>
    </source>
</evidence>
<keyword evidence="12" id="KW-1185">Reference proteome</keyword>
<dbReference type="InterPro" id="IPR023214">
    <property type="entry name" value="HAD_sf"/>
</dbReference>
<evidence type="ECO:0000256" key="3">
    <source>
        <dbReference type="ARBA" id="ARBA00022801"/>
    </source>
</evidence>
<comment type="catalytic activity">
    <reaction evidence="5">
        <text>O-phospho-L-seryl-[protein] + H2O = L-seryl-[protein] + phosphate</text>
        <dbReference type="Rhea" id="RHEA:20629"/>
        <dbReference type="Rhea" id="RHEA-COMP:9863"/>
        <dbReference type="Rhea" id="RHEA-COMP:11604"/>
        <dbReference type="ChEBI" id="CHEBI:15377"/>
        <dbReference type="ChEBI" id="CHEBI:29999"/>
        <dbReference type="ChEBI" id="CHEBI:43474"/>
        <dbReference type="ChEBI" id="CHEBI:83421"/>
        <dbReference type="EC" id="3.1.3.16"/>
    </reaction>
</comment>
<dbReference type="Gene3D" id="3.40.50.1000">
    <property type="entry name" value="HAD superfamily/HAD-like"/>
    <property type="match status" value="1"/>
</dbReference>
<evidence type="ECO:0000256" key="2">
    <source>
        <dbReference type="ARBA" id="ARBA00013081"/>
    </source>
</evidence>
<dbReference type="Gramene" id="EFJ25277">
    <property type="protein sequence ID" value="EFJ25277"/>
    <property type="gene ID" value="SELMODRAFT_173599"/>
</dbReference>
<dbReference type="FunFam" id="3.40.50.1000:FF:000035">
    <property type="entry name" value="RNA polymerase II C-terminal domain phosphatase-like 1"/>
    <property type="match status" value="1"/>
</dbReference>
<dbReference type="InterPro" id="IPR004274">
    <property type="entry name" value="FCP1_dom"/>
</dbReference>
<sequence>MALAVAPPPLPPREFTTFLFNKDDYIGEVRVRPGAEDHVSHMFSGKAMRVSDFSPPSDRCTPLLIMHSISSGGVLFTMDLPQQQQQPDGLTFLHSSCLHEAKTAMVQMEAGMELHLVAMTKGSDGDEEFSQLQHTQQPCFWGFLTGQGSYASCLTMLNLRCLGLVFDLDETLIVANTMRSFEDRMDALTRKMRLETDPERTAALAGELKRYQEDHSILKQYMENDCVLDNGKIIKAQTEMVPSSSDATPALERPIIRLDSRNIILTRINPLVRFTSVLVRIRPAWEELRSYLTAKGRKRFEVFICTLAEKDYALEMWRLLDPDARLIPSIEVEERVVCVKAGGLKSLANVFRKGQCHPRLSMVIDDRSNVWTEVDQPRVHVVPPFVPYYAPQAETTGSLPVLCIAKNISSTVRGNFFKEFDEVLSQQLGSVVFDTDTSTLPKPLDVSSYLRAQDTAVAVDAGGGSKDLPDGLADGETETIWNPQLENKNSAPEPSGENWEEGEVPESELDPDTRRRLLILQHGQDNAAGPSTEWDEEQVSPGRPGGSPDAPLEAGQIGGLLRPQNQDRKLLDYSDYRINGSTVPEPSNSIILLQAMARKYNAQLEFRSSVSPTIELQFCVEVTFNGEKIARGVGRTSRDARSRASEDALRLLSNELRDTTFVAFLPEKQNFNAAPAQQWNAPHVRIVEPPKLPTFNAVAALKDLCTVENLSVSFRDLQLESSPMIYNCEVEVAGQVLGRGRGLSWDAARQEASEEALRGMKTNNTGKRPRPRSPPVPANKRLRGPARGQGRGNNRLSPRKQLAVRLK</sequence>
<evidence type="ECO:0000256" key="8">
    <source>
        <dbReference type="SAM" id="MobiDB-lite"/>
    </source>
</evidence>
<name>D8RRN6_SELML</name>
<gene>
    <name evidence="11" type="ORF">SELMODRAFT_173599</name>
</gene>
<feature type="domain" description="FCP1 homology" evidence="10">
    <location>
        <begin position="157"/>
        <end position="408"/>
    </location>
</feature>
<feature type="domain" description="DRBM" evidence="9">
    <location>
        <begin position="588"/>
        <end position="654"/>
    </location>
</feature>
<dbReference type="OMA" id="EMEIYPP"/>
<feature type="compositionally biased region" description="Acidic residues" evidence="8">
    <location>
        <begin position="498"/>
        <end position="509"/>
    </location>
</feature>
<evidence type="ECO:0000259" key="9">
    <source>
        <dbReference type="PROSITE" id="PS50137"/>
    </source>
</evidence>
<dbReference type="Pfam" id="PF00035">
    <property type="entry name" value="dsrm"/>
    <property type="match status" value="1"/>
</dbReference>
<dbReference type="SUPFAM" id="SSF56784">
    <property type="entry name" value="HAD-like"/>
    <property type="match status" value="1"/>
</dbReference>
<dbReference type="STRING" id="88036.D8RRN6"/>
<dbReference type="InterPro" id="IPR036412">
    <property type="entry name" value="HAD-like_sf"/>
</dbReference>
<evidence type="ECO:0000256" key="1">
    <source>
        <dbReference type="ARBA" id="ARBA00004123"/>
    </source>
</evidence>
<dbReference type="FunCoup" id="D8RRN6">
    <property type="interactions" value="1970"/>
</dbReference>
<comment type="subcellular location">
    <subcellularLocation>
        <location evidence="1">Nucleus</location>
    </subcellularLocation>
</comment>
<evidence type="ECO:0000313" key="12">
    <source>
        <dbReference type="Proteomes" id="UP000001514"/>
    </source>
</evidence>
<dbReference type="GO" id="GO:0005634">
    <property type="term" value="C:nucleus"/>
    <property type="evidence" value="ECO:0007669"/>
    <property type="project" value="UniProtKB-SubCell"/>
</dbReference>
<keyword evidence="4" id="KW-0539">Nucleus</keyword>
<dbReference type="EC" id="3.1.3.16" evidence="2"/>
<comment type="catalytic activity">
    <reaction evidence="6">
        <text>O-phospho-L-threonyl-[protein] + H2O = L-threonyl-[protein] + phosphate</text>
        <dbReference type="Rhea" id="RHEA:47004"/>
        <dbReference type="Rhea" id="RHEA-COMP:11060"/>
        <dbReference type="Rhea" id="RHEA-COMP:11605"/>
        <dbReference type="ChEBI" id="CHEBI:15377"/>
        <dbReference type="ChEBI" id="CHEBI:30013"/>
        <dbReference type="ChEBI" id="CHEBI:43474"/>
        <dbReference type="ChEBI" id="CHEBI:61977"/>
        <dbReference type="EC" id="3.1.3.16"/>
    </reaction>
</comment>
<evidence type="ECO:0000313" key="11">
    <source>
        <dbReference type="EMBL" id="EFJ25277.1"/>
    </source>
</evidence>
<feature type="region of interest" description="Disordered" evidence="8">
    <location>
        <begin position="460"/>
        <end position="509"/>
    </location>
</feature>
<dbReference type="Pfam" id="PF03031">
    <property type="entry name" value="NIF"/>
    <property type="match status" value="1"/>
</dbReference>
<dbReference type="InterPro" id="IPR039189">
    <property type="entry name" value="Fcp1"/>
</dbReference>
<feature type="region of interest" description="Disordered" evidence="8">
    <location>
        <begin position="523"/>
        <end position="564"/>
    </location>
</feature>
<dbReference type="eggNOG" id="KOG0323">
    <property type="taxonomic scope" value="Eukaryota"/>
</dbReference>
<dbReference type="AlphaFoldDB" id="D8RRN6"/>
<evidence type="ECO:0000256" key="6">
    <source>
        <dbReference type="ARBA" id="ARBA00048336"/>
    </source>
</evidence>
<dbReference type="HOGENOM" id="CLU_010333_0_0_1"/>
<dbReference type="KEGG" id="smo:SELMODRAFT_173599"/>
<feature type="domain" description="DRBM" evidence="9">
    <location>
        <begin position="696"/>
        <end position="762"/>
    </location>
</feature>
<dbReference type="GO" id="GO:0008420">
    <property type="term" value="F:RNA polymerase II CTD heptapeptide repeat phosphatase activity"/>
    <property type="evidence" value="ECO:0000318"/>
    <property type="project" value="GO_Central"/>
</dbReference>
<dbReference type="PANTHER" id="PTHR23081:SF0">
    <property type="entry name" value="RNA POLYMERASE II C-TERMINAL DOMAIN PHOSPHATASE-LIKE 1"/>
    <property type="match status" value="1"/>
</dbReference>
<dbReference type="InParanoid" id="D8RRN6"/>
<dbReference type="OrthoDB" id="10249888at2759"/>
<keyword evidence="7" id="KW-0694">RNA-binding</keyword>
<dbReference type="SMART" id="SM00358">
    <property type="entry name" value="DSRM"/>
    <property type="match status" value="2"/>
</dbReference>
<reference evidence="11 12" key="1">
    <citation type="journal article" date="2011" name="Science">
        <title>The Selaginella genome identifies genetic changes associated with the evolution of vascular plants.</title>
        <authorList>
            <person name="Banks J.A."/>
            <person name="Nishiyama T."/>
            <person name="Hasebe M."/>
            <person name="Bowman J.L."/>
            <person name="Gribskov M."/>
            <person name="dePamphilis C."/>
            <person name="Albert V.A."/>
            <person name="Aono N."/>
            <person name="Aoyama T."/>
            <person name="Ambrose B.A."/>
            <person name="Ashton N.W."/>
            <person name="Axtell M.J."/>
            <person name="Barker E."/>
            <person name="Barker M.S."/>
            <person name="Bennetzen J.L."/>
            <person name="Bonawitz N.D."/>
            <person name="Chapple C."/>
            <person name="Cheng C."/>
            <person name="Correa L.G."/>
            <person name="Dacre M."/>
            <person name="DeBarry J."/>
            <person name="Dreyer I."/>
            <person name="Elias M."/>
            <person name="Engstrom E.M."/>
            <person name="Estelle M."/>
            <person name="Feng L."/>
            <person name="Finet C."/>
            <person name="Floyd S.K."/>
            <person name="Frommer W.B."/>
            <person name="Fujita T."/>
            <person name="Gramzow L."/>
            <person name="Gutensohn M."/>
            <person name="Harholt J."/>
            <person name="Hattori M."/>
            <person name="Heyl A."/>
            <person name="Hirai T."/>
            <person name="Hiwatashi Y."/>
            <person name="Ishikawa M."/>
            <person name="Iwata M."/>
            <person name="Karol K.G."/>
            <person name="Koehler B."/>
            <person name="Kolukisaoglu U."/>
            <person name="Kubo M."/>
            <person name="Kurata T."/>
            <person name="Lalonde S."/>
            <person name="Li K."/>
            <person name="Li Y."/>
            <person name="Litt A."/>
            <person name="Lyons E."/>
            <person name="Manning G."/>
            <person name="Maruyama T."/>
            <person name="Michael T.P."/>
            <person name="Mikami K."/>
            <person name="Miyazaki S."/>
            <person name="Morinaga S."/>
            <person name="Murata T."/>
            <person name="Mueller-Roeber B."/>
            <person name="Nelson D.R."/>
            <person name="Obara M."/>
            <person name="Oguri Y."/>
            <person name="Olmstead R.G."/>
            <person name="Onodera N."/>
            <person name="Petersen B.L."/>
            <person name="Pils B."/>
            <person name="Prigge M."/>
            <person name="Rensing S.A."/>
            <person name="Riano-Pachon D.M."/>
            <person name="Roberts A.W."/>
            <person name="Sato Y."/>
            <person name="Scheller H.V."/>
            <person name="Schulz B."/>
            <person name="Schulz C."/>
            <person name="Shakirov E.V."/>
            <person name="Shibagaki N."/>
            <person name="Shinohara N."/>
            <person name="Shippen D.E."/>
            <person name="Soerensen I."/>
            <person name="Sotooka R."/>
            <person name="Sugimoto N."/>
            <person name="Sugita M."/>
            <person name="Sumikawa N."/>
            <person name="Tanurdzic M."/>
            <person name="Theissen G."/>
            <person name="Ulvskov P."/>
            <person name="Wakazuki S."/>
            <person name="Weng J.K."/>
            <person name="Willats W.W."/>
            <person name="Wipf D."/>
            <person name="Wolf P.G."/>
            <person name="Yang L."/>
            <person name="Zimmer A.D."/>
            <person name="Zhu Q."/>
            <person name="Mitros T."/>
            <person name="Hellsten U."/>
            <person name="Loque D."/>
            <person name="Otillar R."/>
            <person name="Salamov A."/>
            <person name="Schmutz J."/>
            <person name="Shapiro H."/>
            <person name="Lindquist E."/>
            <person name="Lucas S."/>
            <person name="Rokhsar D."/>
            <person name="Grigoriev I.V."/>
        </authorList>
    </citation>
    <scope>NUCLEOTIDE SEQUENCE [LARGE SCALE GENOMIC DNA]</scope>
</reference>
<dbReference type="PANTHER" id="PTHR23081">
    <property type="entry name" value="RNA POLYMERASE II CTD PHOSPHATASE"/>
    <property type="match status" value="1"/>
</dbReference>
<dbReference type="SUPFAM" id="SSF54768">
    <property type="entry name" value="dsRNA-binding domain-like"/>
    <property type="match status" value="2"/>
</dbReference>
<keyword evidence="3" id="KW-0378">Hydrolase</keyword>
<protein>
    <recommendedName>
        <fullName evidence="2">protein-serine/threonine phosphatase</fullName>
        <ecNumber evidence="2">3.1.3.16</ecNumber>
    </recommendedName>
</protein>
<dbReference type="Proteomes" id="UP000001514">
    <property type="component" value="Unassembled WGS sequence"/>
</dbReference>
<dbReference type="PROSITE" id="PS50969">
    <property type="entry name" value="FCP1"/>
    <property type="match status" value="1"/>
</dbReference>
<dbReference type="GO" id="GO:0003723">
    <property type="term" value="F:RNA binding"/>
    <property type="evidence" value="ECO:0007669"/>
    <property type="project" value="UniProtKB-UniRule"/>
</dbReference>